<dbReference type="AlphaFoldDB" id="A0A2Z6MQP2"/>
<proteinExistence type="predicted"/>
<dbReference type="OrthoDB" id="342900at2759"/>
<organism evidence="1 2">
    <name type="scientific">Trifolium subterraneum</name>
    <name type="common">Subterranean clover</name>
    <dbReference type="NCBI Taxonomy" id="3900"/>
    <lineage>
        <taxon>Eukaryota</taxon>
        <taxon>Viridiplantae</taxon>
        <taxon>Streptophyta</taxon>
        <taxon>Embryophyta</taxon>
        <taxon>Tracheophyta</taxon>
        <taxon>Spermatophyta</taxon>
        <taxon>Magnoliopsida</taxon>
        <taxon>eudicotyledons</taxon>
        <taxon>Gunneridae</taxon>
        <taxon>Pentapetalae</taxon>
        <taxon>rosids</taxon>
        <taxon>fabids</taxon>
        <taxon>Fabales</taxon>
        <taxon>Fabaceae</taxon>
        <taxon>Papilionoideae</taxon>
        <taxon>50 kb inversion clade</taxon>
        <taxon>NPAAA clade</taxon>
        <taxon>Hologalegina</taxon>
        <taxon>IRL clade</taxon>
        <taxon>Trifolieae</taxon>
        <taxon>Trifolium</taxon>
    </lineage>
</organism>
<accession>A0A2Z6MQP2</accession>
<gene>
    <name evidence="1" type="ORF">TSUD_148410</name>
</gene>
<name>A0A2Z6MQP2_TRISU</name>
<dbReference type="Proteomes" id="UP000242715">
    <property type="component" value="Unassembled WGS sequence"/>
</dbReference>
<evidence type="ECO:0000313" key="2">
    <source>
        <dbReference type="Proteomes" id="UP000242715"/>
    </source>
</evidence>
<keyword evidence="2" id="KW-1185">Reference proteome</keyword>
<reference evidence="2" key="1">
    <citation type="journal article" date="2017" name="Front. Plant Sci.">
        <title>Climate Clever Clovers: New Paradigm to Reduce the Environmental Footprint of Ruminants by Breeding Low Methanogenic Forages Utilizing Haplotype Variation.</title>
        <authorList>
            <person name="Kaur P."/>
            <person name="Appels R."/>
            <person name="Bayer P.E."/>
            <person name="Keeble-Gagnere G."/>
            <person name="Wang J."/>
            <person name="Hirakawa H."/>
            <person name="Shirasawa K."/>
            <person name="Vercoe P."/>
            <person name="Stefanova K."/>
            <person name="Durmic Z."/>
            <person name="Nichols P."/>
            <person name="Revell C."/>
            <person name="Isobe S.N."/>
            <person name="Edwards D."/>
            <person name="Erskine W."/>
        </authorList>
    </citation>
    <scope>NUCLEOTIDE SEQUENCE [LARGE SCALE GENOMIC DNA]</scope>
    <source>
        <strain evidence="2">cv. Daliak</strain>
    </source>
</reference>
<evidence type="ECO:0000313" key="1">
    <source>
        <dbReference type="EMBL" id="GAU33691.1"/>
    </source>
</evidence>
<dbReference type="EMBL" id="DF973534">
    <property type="protein sequence ID" value="GAU33691.1"/>
    <property type="molecule type" value="Genomic_DNA"/>
</dbReference>
<protein>
    <submittedName>
        <fullName evidence="1">Uncharacterized protein</fullName>
    </submittedName>
</protein>
<sequence length="51" mass="5777">MNNDILSLNFKFISRIHENGGAEEFVVQFAVEIWSQAGNSMDSNAPFEEKD</sequence>